<accession>A0A8J2JCW3</accession>
<sequence length="71" mass="7882">IETENAKGDFKINVKGFIIGSPYLDVHQSHKGQALYDFGLIDMEQKKILDETSDKAINMVLNGQVTEGTQV</sequence>
<evidence type="ECO:0000313" key="1">
    <source>
        <dbReference type="EMBL" id="CAG7718176.1"/>
    </source>
</evidence>
<reference evidence="1" key="1">
    <citation type="submission" date="2021-06" db="EMBL/GenBank/DDBJ databases">
        <authorList>
            <person name="Hodson N. C."/>
            <person name="Mongue J. A."/>
            <person name="Jaron S. K."/>
        </authorList>
    </citation>
    <scope>NUCLEOTIDE SEQUENCE</scope>
</reference>
<evidence type="ECO:0000313" key="2">
    <source>
        <dbReference type="Proteomes" id="UP000708208"/>
    </source>
</evidence>
<gene>
    <name evidence="1" type="ORF">AFUS01_LOCUS7593</name>
</gene>
<dbReference type="Proteomes" id="UP000708208">
    <property type="component" value="Unassembled WGS sequence"/>
</dbReference>
<dbReference type="EMBL" id="CAJVCH010051421">
    <property type="protein sequence ID" value="CAG7718176.1"/>
    <property type="molecule type" value="Genomic_DNA"/>
</dbReference>
<keyword evidence="2" id="KW-1185">Reference proteome</keyword>
<name>A0A8J2JCW3_9HEXA</name>
<comment type="caution">
    <text evidence="1">The sequence shown here is derived from an EMBL/GenBank/DDBJ whole genome shotgun (WGS) entry which is preliminary data.</text>
</comment>
<feature type="non-terminal residue" evidence="1">
    <location>
        <position position="1"/>
    </location>
</feature>
<protein>
    <submittedName>
        <fullName evidence="1">Uncharacterized protein</fullName>
    </submittedName>
</protein>
<dbReference type="AlphaFoldDB" id="A0A8J2JCW3"/>
<proteinExistence type="predicted"/>
<dbReference type="OrthoDB" id="443318at2759"/>
<organism evidence="1 2">
    <name type="scientific">Allacma fusca</name>
    <dbReference type="NCBI Taxonomy" id="39272"/>
    <lineage>
        <taxon>Eukaryota</taxon>
        <taxon>Metazoa</taxon>
        <taxon>Ecdysozoa</taxon>
        <taxon>Arthropoda</taxon>
        <taxon>Hexapoda</taxon>
        <taxon>Collembola</taxon>
        <taxon>Symphypleona</taxon>
        <taxon>Sminthuridae</taxon>
        <taxon>Allacma</taxon>
    </lineage>
</organism>